<dbReference type="SUPFAM" id="SSF48452">
    <property type="entry name" value="TPR-like"/>
    <property type="match status" value="1"/>
</dbReference>
<sequence>MDNKPSLSQYFGDKEVPPASQFFDEIGTSPSDMIQSIYLGEPEGSQTSTGSVFPQNMTASFTQQKMSEEMTFTNVLPTVSTAAAVPATSLPDPSTFFDTIGPEPQIVPAKTGSALANPTILTEAMDGLSIKNQPVDKEADRRRDAWLPNDEAKKTLMKAQSSPKGSFFPEREVLTMPGLVLEEELADALQEVAVKYLGVSSAGSRGVVRAEHVSRDEAGLRELLRTGYLRAAVNLTHVLISAAGQGVGRMHRPTKHTPRSLQLWLTRFAVMLRIKLNEPLVKEAEPFGDFSKPDMFYEFYPETYENRTGSLVPFSLRLLVAELPSHVGKPDEAVDRLYAMLDIIQTMLSNLREGKTEDGSATIAEQDKAESIRLWMGRETRVMHSLVNCAIAMKDYRQAATILLTLQQQTSSAGQRRAICSALCRLWLLAGHVRAAMSCLDVAREARHHIRRRQRAICSALCRLWLLAGHVRAAMSCLDVAREARHHIRRRQRAICSALCRLWLLAGHVRAAMSCLDVAREARHHIRRRQRAICSALCRLWLLAGHVRAAMSCLDVAREARHHIRRRQRAICSALCRLWLLAGHVRAAMSCLDVAREARHHICPTPDVREYVDLGLIDIAHGKYQEAYNNFARAADQEPTNIMVANNLSVCLLYMGRLKEAISVLQKAINSDPERGLNESLLINLCTLYELESSKTNEKKLNLLRMLCKYKSDTIPNVLECLKL</sequence>
<dbReference type="Gene3D" id="1.25.40.10">
    <property type="entry name" value="Tetratricopeptide repeat domain"/>
    <property type="match status" value="1"/>
</dbReference>
<proteinExistence type="predicted"/>
<dbReference type="SMART" id="SM00028">
    <property type="entry name" value="TPR"/>
    <property type="match status" value="2"/>
</dbReference>
<dbReference type="GO" id="GO:0030008">
    <property type="term" value="C:TRAPP complex"/>
    <property type="evidence" value="ECO:0007669"/>
    <property type="project" value="TreeGrafter"/>
</dbReference>
<dbReference type="Pfam" id="PF14559">
    <property type="entry name" value="TPR_19"/>
    <property type="match status" value="1"/>
</dbReference>
<name>A0AAD8DNL0_MYTSE</name>
<keyword evidence="4" id="KW-1185">Reference proteome</keyword>
<accession>A0AAD8DNL0</accession>
<feature type="repeat" description="TPR" evidence="1">
    <location>
        <begin position="642"/>
        <end position="675"/>
    </location>
</feature>
<dbReference type="InterPro" id="IPR019734">
    <property type="entry name" value="TPR_rpt"/>
</dbReference>
<evidence type="ECO:0000313" key="4">
    <source>
        <dbReference type="Proteomes" id="UP001231518"/>
    </source>
</evidence>
<dbReference type="GO" id="GO:0005794">
    <property type="term" value="C:Golgi apparatus"/>
    <property type="evidence" value="ECO:0007669"/>
    <property type="project" value="TreeGrafter"/>
</dbReference>
<protein>
    <recommendedName>
        <fullName evidence="5">Trafficking protein particle complex subunit 12</fullName>
    </recommendedName>
</protein>
<evidence type="ECO:0000256" key="2">
    <source>
        <dbReference type="SAM" id="MobiDB-lite"/>
    </source>
</evidence>
<dbReference type="PROSITE" id="PS50005">
    <property type="entry name" value="TPR"/>
    <property type="match status" value="2"/>
</dbReference>
<evidence type="ECO:0008006" key="5">
    <source>
        <dbReference type="Google" id="ProtNLM"/>
    </source>
</evidence>
<dbReference type="InterPro" id="IPR011990">
    <property type="entry name" value="TPR-like_helical_dom_sf"/>
</dbReference>
<dbReference type="Proteomes" id="UP001231518">
    <property type="component" value="Chromosome 23"/>
</dbReference>
<dbReference type="AlphaFoldDB" id="A0AAD8DNL0"/>
<dbReference type="EMBL" id="JARGEI010000023">
    <property type="protein sequence ID" value="KAJ8710347.1"/>
    <property type="molecule type" value="Genomic_DNA"/>
</dbReference>
<feature type="repeat" description="TPR" evidence="1">
    <location>
        <begin position="608"/>
        <end position="641"/>
    </location>
</feature>
<evidence type="ECO:0000313" key="3">
    <source>
        <dbReference type="EMBL" id="KAJ8710347.1"/>
    </source>
</evidence>
<comment type="caution">
    <text evidence="3">The sequence shown here is derived from an EMBL/GenBank/DDBJ whole genome shotgun (WGS) entry which is preliminary data.</text>
</comment>
<feature type="region of interest" description="Disordered" evidence="2">
    <location>
        <begin position="1"/>
        <end position="26"/>
    </location>
</feature>
<evidence type="ECO:0000256" key="1">
    <source>
        <dbReference type="PROSITE-ProRule" id="PRU00339"/>
    </source>
</evidence>
<dbReference type="PANTHER" id="PTHR21581">
    <property type="entry name" value="D-ALANYL-D-ALANINE CARBOXYPEPTIDASE"/>
    <property type="match status" value="1"/>
</dbReference>
<dbReference type="PANTHER" id="PTHR21581:SF6">
    <property type="entry name" value="TRAFFICKING PROTEIN PARTICLE COMPLEX SUBUNIT 12"/>
    <property type="match status" value="1"/>
</dbReference>
<reference evidence="3" key="1">
    <citation type="submission" date="2023-03" db="EMBL/GenBank/DDBJ databases">
        <title>Chromosome-level genomes of two armyworms, Mythimna separata and Mythimna loreyi, provide insights into the biosynthesis and reception of sex pheromones.</title>
        <authorList>
            <person name="Zhao H."/>
        </authorList>
    </citation>
    <scope>NUCLEOTIDE SEQUENCE</scope>
    <source>
        <strain evidence="3">BeijingLab</strain>
        <tissue evidence="3">Pupa</tissue>
    </source>
</reference>
<organism evidence="3 4">
    <name type="scientific">Mythimna separata</name>
    <name type="common">Oriental armyworm</name>
    <name type="synonym">Pseudaletia separata</name>
    <dbReference type="NCBI Taxonomy" id="271217"/>
    <lineage>
        <taxon>Eukaryota</taxon>
        <taxon>Metazoa</taxon>
        <taxon>Ecdysozoa</taxon>
        <taxon>Arthropoda</taxon>
        <taxon>Hexapoda</taxon>
        <taxon>Insecta</taxon>
        <taxon>Pterygota</taxon>
        <taxon>Neoptera</taxon>
        <taxon>Endopterygota</taxon>
        <taxon>Lepidoptera</taxon>
        <taxon>Glossata</taxon>
        <taxon>Ditrysia</taxon>
        <taxon>Noctuoidea</taxon>
        <taxon>Noctuidae</taxon>
        <taxon>Noctuinae</taxon>
        <taxon>Hadenini</taxon>
        <taxon>Mythimna</taxon>
    </lineage>
</organism>
<gene>
    <name evidence="3" type="ORF">PYW07_009713</name>
</gene>
<keyword evidence="1" id="KW-0802">TPR repeat</keyword>